<comment type="similarity">
    <text evidence="1">Belongs to the short-chain dehydrogenases/reductases (SDR) family.</text>
</comment>
<dbReference type="OrthoDB" id="37659at2759"/>
<reference evidence="4" key="1">
    <citation type="submission" date="2019-07" db="EMBL/GenBank/DDBJ databases">
        <title>Hyphodiscus hymeniophilus genome sequencing and assembly.</title>
        <authorList>
            <person name="Kramer G."/>
            <person name="Nodwell J."/>
        </authorList>
    </citation>
    <scope>NUCLEOTIDE SEQUENCE</scope>
    <source>
        <strain evidence="4">ATCC 34498</strain>
    </source>
</reference>
<dbReference type="Pfam" id="PF00106">
    <property type="entry name" value="adh_short"/>
    <property type="match status" value="1"/>
</dbReference>
<dbReference type="PANTHER" id="PTHR43669">
    <property type="entry name" value="5-KETO-D-GLUCONATE 5-REDUCTASE"/>
    <property type="match status" value="1"/>
</dbReference>
<dbReference type="PRINTS" id="PR00081">
    <property type="entry name" value="GDHRDH"/>
</dbReference>
<evidence type="ECO:0000256" key="2">
    <source>
        <dbReference type="ARBA" id="ARBA00023002"/>
    </source>
</evidence>
<evidence type="ECO:0000256" key="3">
    <source>
        <dbReference type="SAM" id="Phobius"/>
    </source>
</evidence>
<dbReference type="InterPro" id="IPR002347">
    <property type="entry name" value="SDR_fam"/>
</dbReference>
<dbReference type="GO" id="GO:0016491">
    <property type="term" value="F:oxidoreductase activity"/>
    <property type="evidence" value="ECO:0007669"/>
    <property type="project" value="UniProtKB-KW"/>
</dbReference>
<dbReference type="Gene3D" id="3.40.50.720">
    <property type="entry name" value="NAD(P)-binding Rossmann-like Domain"/>
    <property type="match status" value="1"/>
</dbReference>
<keyword evidence="3" id="KW-1133">Transmembrane helix</keyword>
<evidence type="ECO:0000313" key="4">
    <source>
        <dbReference type="EMBL" id="KAG0649842.1"/>
    </source>
</evidence>
<comment type="caution">
    <text evidence="4">The sequence shown here is derived from an EMBL/GenBank/DDBJ whole genome shotgun (WGS) entry which is preliminary data.</text>
</comment>
<dbReference type="InterPro" id="IPR036291">
    <property type="entry name" value="NAD(P)-bd_dom_sf"/>
</dbReference>
<keyword evidence="3" id="KW-0812">Transmembrane</keyword>
<feature type="transmembrane region" description="Helical" evidence="3">
    <location>
        <begin position="103"/>
        <end position="122"/>
    </location>
</feature>
<organism evidence="4 5">
    <name type="scientific">Hyphodiscus hymeniophilus</name>
    <dbReference type="NCBI Taxonomy" id="353542"/>
    <lineage>
        <taxon>Eukaryota</taxon>
        <taxon>Fungi</taxon>
        <taxon>Dikarya</taxon>
        <taxon>Ascomycota</taxon>
        <taxon>Pezizomycotina</taxon>
        <taxon>Leotiomycetes</taxon>
        <taxon>Helotiales</taxon>
        <taxon>Hyphodiscaceae</taxon>
        <taxon>Hyphodiscus</taxon>
    </lineage>
</organism>
<dbReference type="EMBL" id="VNKQ01000007">
    <property type="protein sequence ID" value="KAG0649842.1"/>
    <property type="molecule type" value="Genomic_DNA"/>
</dbReference>
<accession>A0A9P7AY32</accession>
<name>A0A9P7AY32_9HELO</name>
<keyword evidence="3" id="KW-0472">Membrane</keyword>
<proteinExistence type="inferred from homology"/>
<feature type="transmembrane region" description="Helical" evidence="3">
    <location>
        <begin position="128"/>
        <end position="148"/>
    </location>
</feature>
<dbReference type="SUPFAM" id="SSF51735">
    <property type="entry name" value="NAD(P)-binding Rossmann-fold domains"/>
    <property type="match status" value="1"/>
</dbReference>
<evidence type="ECO:0000256" key="1">
    <source>
        <dbReference type="ARBA" id="ARBA00006484"/>
    </source>
</evidence>
<keyword evidence="5" id="KW-1185">Reference proteome</keyword>
<dbReference type="AlphaFoldDB" id="A0A9P7AY32"/>
<protein>
    <submittedName>
        <fullName evidence="4">Acylglycerone-phosphate reductase</fullName>
    </submittedName>
</protein>
<gene>
    <name evidence="4" type="ORF">D0Z07_3573</name>
</gene>
<keyword evidence="2" id="KW-0560">Oxidoreductase</keyword>
<sequence length="258" mass="28173">MVFPYKHVLLIGATAGIGKGMAERLIKAGIKDRLDAFAREHGERKAQSLVFDITKTEETPKFAADVMSTSPDIDCIFFNAGVQGQYDFSQPEKVDFAKFAAEFTVNFTSCVALVVAFLPLLAKEKFKAGLIFTGTHLAIIPASSLSAYSASKAALNSFILCLRDQLRNTNVDVIEIFPPVVQTELHDYMGKEVGRNMGMPLNLFTEEVFKGLSSGSDQIIIGNIGPGAGIIPREEFLALVDKRRSAFTALVKVMRGEK</sequence>
<evidence type="ECO:0000313" key="5">
    <source>
        <dbReference type="Proteomes" id="UP000785200"/>
    </source>
</evidence>
<dbReference type="Proteomes" id="UP000785200">
    <property type="component" value="Unassembled WGS sequence"/>
</dbReference>
<dbReference type="PANTHER" id="PTHR43669:SF15">
    <property type="entry name" value="OXIDOREDUCTASE, SHORT-CHAIN DEHYDROGENASE_REDUCTASE FAMILY (AFU_ORTHOLOGUE AFUA_1G01330)"/>
    <property type="match status" value="1"/>
</dbReference>